<dbReference type="InterPro" id="IPR001029">
    <property type="entry name" value="Flagellin_N"/>
</dbReference>
<keyword evidence="6" id="KW-0282">Flagellum</keyword>
<dbReference type="InterPro" id="IPR001492">
    <property type="entry name" value="Flagellin"/>
</dbReference>
<comment type="function">
    <text evidence="3">Flagellin is the subunit protein which polymerizes to form the filaments of bacterial flagella.</text>
</comment>
<dbReference type="AlphaFoldDB" id="A0A3P3DPB4"/>
<keyword evidence="7" id="KW-1185">Reference proteome</keyword>
<dbReference type="Proteomes" id="UP000282125">
    <property type="component" value="Unassembled WGS sequence"/>
</dbReference>
<evidence type="ECO:0000259" key="5">
    <source>
        <dbReference type="Pfam" id="PF00700"/>
    </source>
</evidence>
<protein>
    <recommendedName>
        <fullName evidence="3">Flagellin</fullName>
    </recommendedName>
</protein>
<organism evidence="6 7">
    <name type="scientific">Falsigemmobacter faecalis</name>
    <dbReference type="NCBI Taxonomy" id="2488730"/>
    <lineage>
        <taxon>Bacteria</taxon>
        <taxon>Pseudomonadati</taxon>
        <taxon>Pseudomonadota</taxon>
        <taxon>Alphaproteobacteria</taxon>
        <taxon>Rhodobacterales</taxon>
        <taxon>Paracoccaceae</taxon>
        <taxon>Falsigemmobacter</taxon>
    </lineage>
</organism>
<keyword evidence="6" id="KW-0966">Cell projection</keyword>
<evidence type="ECO:0000256" key="1">
    <source>
        <dbReference type="ARBA" id="ARBA00005709"/>
    </source>
</evidence>
<dbReference type="OrthoDB" id="8328560at2"/>
<dbReference type="Pfam" id="PF00669">
    <property type="entry name" value="Flagellin_N"/>
    <property type="match status" value="1"/>
</dbReference>
<proteinExistence type="inferred from homology"/>
<evidence type="ECO:0000259" key="4">
    <source>
        <dbReference type="Pfam" id="PF00669"/>
    </source>
</evidence>
<comment type="similarity">
    <text evidence="1 3">Belongs to the bacterial flagellin family.</text>
</comment>
<keyword evidence="6" id="KW-0969">Cilium</keyword>
<comment type="caution">
    <text evidence="6">The sequence shown here is derived from an EMBL/GenBank/DDBJ whole genome shotgun (WGS) entry which is preliminary data.</text>
</comment>
<dbReference type="PANTHER" id="PTHR42792:SF2">
    <property type="entry name" value="FLAGELLIN"/>
    <property type="match status" value="1"/>
</dbReference>
<keyword evidence="2 3" id="KW-0975">Bacterial flagellum</keyword>
<accession>A0A3P3DPB4</accession>
<keyword evidence="3" id="KW-0964">Secreted</keyword>
<dbReference type="RefSeq" id="WP_124964399.1">
    <property type="nucleotide sequence ID" value="NZ_RRAZ01000009.1"/>
</dbReference>
<dbReference type="InterPro" id="IPR046358">
    <property type="entry name" value="Flagellin_C"/>
</dbReference>
<sequence length="340" mass="36513">MSSINTNTQAMNALSTLRNVNNNLSTTQERIATGLKITSAKDNAAYFSISEKMKGDSGMYSSIEEGLTLTKNSLSAARLGADTFVDLINEFTKQTAFGQAGAMKHEDIQKQLDELVKQLDTVIDQSSFNGESWVDGSRVADVTEVAKVDENGDAVMQSVQDLDVDGNTQDDGAGGILMKDVPVMEEVVKGVVNVVTGISRKEGEFDVTKIKVEGVNLQAIADTLRAIKFDAPVDADGTAITDPADLEEKRVEMLKTANAQLEKATSASTQLGLSEKSIENQQKFLKKVVDTIDTGVGAMVDADMESEAARLQALQVQQQLATQALSIANQAPQNLVSLFR</sequence>
<feature type="domain" description="Flagellin C-terminal" evidence="5">
    <location>
        <begin position="256"/>
        <end position="339"/>
    </location>
</feature>
<reference evidence="6 7" key="1">
    <citation type="submission" date="2018-11" db="EMBL/GenBank/DDBJ databases">
        <title>Gemmobacter sp. nov., YIM 102744-1 draft genome.</title>
        <authorList>
            <person name="Li G."/>
            <person name="Jiang Y."/>
        </authorList>
    </citation>
    <scope>NUCLEOTIDE SEQUENCE [LARGE SCALE GENOMIC DNA]</scope>
    <source>
        <strain evidence="6 7">YIM 102744-1</strain>
    </source>
</reference>
<dbReference type="GO" id="GO:0005198">
    <property type="term" value="F:structural molecule activity"/>
    <property type="evidence" value="ECO:0007669"/>
    <property type="project" value="UniProtKB-UniRule"/>
</dbReference>
<evidence type="ECO:0000313" key="6">
    <source>
        <dbReference type="EMBL" id="RRH75774.1"/>
    </source>
</evidence>
<evidence type="ECO:0000256" key="2">
    <source>
        <dbReference type="ARBA" id="ARBA00023143"/>
    </source>
</evidence>
<dbReference type="PANTHER" id="PTHR42792">
    <property type="entry name" value="FLAGELLIN"/>
    <property type="match status" value="1"/>
</dbReference>
<dbReference type="EMBL" id="RRAZ01000009">
    <property type="protein sequence ID" value="RRH75774.1"/>
    <property type="molecule type" value="Genomic_DNA"/>
</dbReference>
<dbReference type="Pfam" id="PF00700">
    <property type="entry name" value="Flagellin_C"/>
    <property type="match status" value="1"/>
</dbReference>
<dbReference type="GO" id="GO:0005576">
    <property type="term" value="C:extracellular region"/>
    <property type="evidence" value="ECO:0007669"/>
    <property type="project" value="UniProtKB-SubCell"/>
</dbReference>
<dbReference type="PRINTS" id="PR00207">
    <property type="entry name" value="FLAGELLIN"/>
</dbReference>
<name>A0A3P3DPB4_9RHOB</name>
<evidence type="ECO:0000256" key="3">
    <source>
        <dbReference type="RuleBase" id="RU362073"/>
    </source>
</evidence>
<dbReference type="Gene3D" id="1.20.1330.10">
    <property type="entry name" value="f41 fragment of flagellin, N-terminal domain"/>
    <property type="match status" value="1"/>
</dbReference>
<feature type="domain" description="Flagellin N-terminal" evidence="4">
    <location>
        <begin position="4"/>
        <end position="137"/>
    </location>
</feature>
<evidence type="ECO:0000313" key="7">
    <source>
        <dbReference type="Proteomes" id="UP000282125"/>
    </source>
</evidence>
<gene>
    <name evidence="6" type="ORF">EG244_07555</name>
</gene>
<dbReference type="GO" id="GO:0009288">
    <property type="term" value="C:bacterial-type flagellum"/>
    <property type="evidence" value="ECO:0007669"/>
    <property type="project" value="UniProtKB-SubCell"/>
</dbReference>
<comment type="subcellular location">
    <subcellularLocation>
        <location evidence="3">Secreted</location>
    </subcellularLocation>
    <subcellularLocation>
        <location evidence="3">Bacterial flagellum</location>
    </subcellularLocation>
</comment>
<dbReference type="SUPFAM" id="SSF64518">
    <property type="entry name" value="Phase 1 flagellin"/>
    <property type="match status" value="1"/>
</dbReference>